<dbReference type="STRING" id="1538553.JT25_004810"/>
<feature type="domain" description="Cytochrome c" evidence="11">
    <location>
        <begin position="112"/>
        <end position="188"/>
    </location>
</feature>
<feature type="signal peptide" evidence="10">
    <location>
        <begin position="1"/>
        <end position="23"/>
    </location>
</feature>
<dbReference type="GO" id="GO:0042597">
    <property type="term" value="C:periplasmic space"/>
    <property type="evidence" value="ECO:0007669"/>
    <property type="project" value="UniProtKB-SubCell"/>
</dbReference>
<evidence type="ECO:0000256" key="5">
    <source>
        <dbReference type="ARBA" id="ARBA00022764"/>
    </source>
</evidence>
<evidence type="ECO:0000313" key="13">
    <source>
        <dbReference type="Proteomes" id="UP000030512"/>
    </source>
</evidence>
<proteinExistence type="predicted"/>
<dbReference type="EMBL" id="CP014476">
    <property type="protein sequence ID" value="AMK75812.1"/>
    <property type="molecule type" value="Genomic_DNA"/>
</dbReference>
<dbReference type="AlphaFoldDB" id="A0A126T150"/>
<dbReference type="InterPro" id="IPR009056">
    <property type="entry name" value="Cyt_c-like_dom"/>
</dbReference>
<feature type="binding site" description="covalent" evidence="8">
    <location>
        <position position="39"/>
    </location>
    <ligand>
        <name>heme c</name>
        <dbReference type="ChEBI" id="CHEBI:61717"/>
        <label>1</label>
    </ligand>
</feature>
<evidence type="ECO:0000256" key="7">
    <source>
        <dbReference type="ARBA" id="ARBA00023004"/>
    </source>
</evidence>
<evidence type="ECO:0000256" key="8">
    <source>
        <dbReference type="PIRSR" id="PIRSR000005-1"/>
    </source>
</evidence>
<dbReference type="InterPro" id="IPR050597">
    <property type="entry name" value="Cytochrome_c_Oxidase_Subunit"/>
</dbReference>
<name>A0A126T150_9GAMM</name>
<keyword evidence="5" id="KW-0574">Periplasm</keyword>
<feature type="binding site" description="axial binding residue" evidence="9">
    <location>
        <position position="128"/>
    </location>
    <ligand>
        <name>heme c</name>
        <dbReference type="ChEBI" id="CHEBI:61717"/>
        <label>2</label>
    </ligand>
    <ligandPart>
        <name>Fe</name>
        <dbReference type="ChEBI" id="CHEBI:18248"/>
    </ligandPart>
</feature>
<dbReference type="PROSITE" id="PS51007">
    <property type="entry name" value="CYTC"/>
    <property type="match status" value="2"/>
</dbReference>
<dbReference type="SUPFAM" id="SSF46626">
    <property type="entry name" value="Cytochrome c"/>
    <property type="match status" value="2"/>
</dbReference>
<keyword evidence="6" id="KW-0249">Electron transport</keyword>
<evidence type="ECO:0000256" key="2">
    <source>
        <dbReference type="ARBA" id="ARBA00022448"/>
    </source>
</evidence>
<feature type="binding site" description="axial binding residue" evidence="9">
    <location>
        <position position="79"/>
    </location>
    <ligand>
        <name>heme c</name>
        <dbReference type="ChEBI" id="CHEBI:61717"/>
        <label>1</label>
    </ligand>
    <ligandPart>
        <name>Fe</name>
        <dbReference type="ChEBI" id="CHEBI:18248"/>
    </ligandPart>
</feature>
<feature type="chain" id="PRO_5007797754" evidence="10">
    <location>
        <begin position="24"/>
        <end position="188"/>
    </location>
</feature>
<evidence type="ECO:0000256" key="10">
    <source>
        <dbReference type="SAM" id="SignalP"/>
    </source>
</evidence>
<organism evidence="12 13">
    <name type="scientific">Methylomonas denitrificans</name>
    <dbReference type="NCBI Taxonomy" id="1538553"/>
    <lineage>
        <taxon>Bacteria</taxon>
        <taxon>Pseudomonadati</taxon>
        <taxon>Pseudomonadota</taxon>
        <taxon>Gammaproteobacteria</taxon>
        <taxon>Methylococcales</taxon>
        <taxon>Methylococcaceae</taxon>
        <taxon>Methylomonas</taxon>
    </lineage>
</organism>
<feature type="binding site" description="axial binding residue" evidence="9">
    <location>
        <position position="166"/>
    </location>
    <ligand>
        <name>heme c</name>
        <dbReference type="ChEBI" id="CHEBI:61717"/>
        <label>2</label>
    </ligand>
    <ligandPart>
        <name>Fe</name>
        <dbReference type="ChEBI" id="CHEBI:18248"/>
    </ligandPart>
</feature>
<dbReference type="Gene3D" id="1.10.760.10">
    <property type="entry name" value="Cytochrome c-like domain"/>
    <property type="match status" value="2"/>
</dbReference>
<dbReference type="Pfam" id="PF13442">
    <property type="entry name" value="Cytochrome_CBB3"/>
    <property type="match status" value="1"/>
</dbReference>
<feature type="binding site" description="covalent" evidence="8">
    <location>
        <position position="36"/>
    </location>
    <ligand>
        <name>heme c</name>
        <dbReference type="ChEBI" id="CHEBI:61717"/>
        <label>1</label>
    </ligand>
</feature>
<dbReference type="InterPro" id="IPR036909">
    <property type="entry name" value="Cyt_c-like_dom_sf"/>
</dbReference>
<evidence type="ECO:0000313" key="12">
    <source>
        <dbReference type="EMBL" id="AMK75812.1"/>
    </source>
</evidence>
<comment type="subcellular location">
    <subcellularLocation>
        <location evidence="1">Periplasm</location>
    </subcellularLocation>
</comment>
<keyword evidence="3 8" id="KW-0349">Heme</keyword>
<gene>
    <name evidence="12" type="ORF">JT25_004810</name>
</gene>
<dbReference type="PANTHER" id="PTHR33751:SF9">
    <property type="entry name" value="CYTOCHROME C4"/>
    <property type="match status" value="1"/>
</dbReference>
<evidence type="ECO:0000256" key="3">
    <source>
        <dbReference type="ARBA" id="ARBA00022617"/>
    </source>
</evidence>
<evidence type="ECO:0000256" key="9">
    <source>
        <dbReference type="PIRSR" id="PIRSR000005-2"/>
    </source>
</evidence>
<sequence>MNNKFHKIKYIVMLGLFAAGVNAADIEAGKAKAAACQGCHGAAGVSSSPLWPSLAGQSAVYIESQLNKFRNGQRDNEVMKPLASGLSDTDIQNISAYYASLHGKSAGSSDASLVKLGKDKAAMCLGCHGNNAQGMGMVPKLAGQHPQYLAKQLTDFKKGARKAPQMNALAQSLSEDDIKALAAYLGSL</sequence>
<evidence type="ECO:0000256" key="4">
    <source>
        <dbReference type="ARBA" id="ARBA00022723"/>
    </source>
</evidence>
<reference evidence="12 13" key="1">
    <citation type="journal article" date="2015" name="Environ. Microbiol.">
        <title>Methane oxidation coupled to nitrate reduction under hypoxia by the Gammaproteobacterium Methylomonas denitrificans, sp. nov. type strain FJG1.</title>
        <authorList>
            <person name="Kits K.D."/>
            <person name="Klotz M.G."/>
            <person name="Stein L.Y."/>
        </authorList>
    </citation>
    <scope>NUCLEOTIDE SEQUENCE [LARGE SCALE GENOMIC DNA]</scope>
    <source>
        <strain evidence="12 13">FJG1</strain>
    </source>
</reference>
<dbReference type="GO" id="GO:0009055">
    <property type="term" value="F:electron transfer activity"/>
    <property type="evidence" value="ECO:0007669"/>
    <property type="project" value="InterPro"/>
</dbReference>
<dbReference type="RefSeq" id="WP_036273762.1">
    <property type="nucleotide sequence ID" value="NZ_CP014476.1"/>
</dbReference>
<dbReference type="PIRSF" id="PIRSF000005">
    <property type="entry name" value="Cytochrome_c4"/>
    <property type="match status" value="1"/>
</dbReference>
<dbReference type="PANTHER" id="PTHR33751">
    <property type="entry name" value="CBB3-TYPE CYTOCHROME C OXIDASE SUBUNIT FIXP"/>
    <property type="match status" value="1"/>
</dbReference>
<dbReference type="GO" id="GO:0005506">
    <property type="term" value="F:iron ion binding"/>
    <property type="evidence" value="ECO:0007669"/>
    <property type="project" value="InterPro"/>
</dbReference>
<evidence type="ECO:0000256" key="1">
    <source>
        <dbReference type="ARBA" id="ARBA00004418"/>
    </source>
</evidence>
<dbReference type="GO" id="GO:0020037">
    <property type="term" value="F:heme binding"/>
    <property type="evidence" value="ECO:0007669"/>
    <property type="project" value="InterPro"/>
</dbReference>
<feature type="domain" description="Cytochrome c" evidence="11">
    <location>
        <begin position="24"/>
        <end position="102"/>
    </location>
</feature>
<comment type="PTM">
    <text evidence="8">Binds 2 heme c groups covalently per subunit.</text>
</comment>
<evidence type="ECO:0000256" key="6">
    <source>
        <dbReference type="ARBA" id="ARBA00022982"/>
    </source>
</evidence>
<dbReference type="InterPro" id="IPR024167">
    <property type="entry name" value="Cytochrome_c4-like"/>
</dbReference>
<protein>
    <submittedName>
        <fullName evidence="12">Cytochrome C</fullName>
    </submittedName>
</protein>
<keyword evidence="7 9" id="KW-0408">Iron</keyword>
<feature type="binding site" description="axial binding residue" evidence="9">
    <location>
        <position position="40"/>
    </location>
    <ligand>
        <name>heme c</name>
        <dbReference type="ChEBI" id="CHEBI:61717"/>
        <label>1</label>
    </ligand>
    <ligandPart>
        <name>Fe</name>
        <dbReference type="ChEBI" id="CHEBI:18248"/>
    </ligandPart>
</feature>
<keyword evidence="13" id="KW-1185">Reference proteome</keyword>
<dbReference type="Proteomes" id="UP000030512">
    <property type="component" value="Chromosome"/>
</dbReference>
<dbReference type="OrthoDB" id="9796421at2"/>
<feature type="binding site" description="covalent" evidence="8">
    <location>
        <position position="127"/>
    </location>
    <ligand>
        <name>heme c</name>
        <dbReference type="ChEBI" id="CHEBI:61717"/>
        <label>2</label>
    </ligand>
</feature>
<dbReference type="Pfam" id="PF00034">
    <property type="entry name" value="Cytochrom_C"/>
    <property type="match status" value="1"/>
</dbReference>
<accession>A0A126T150</accession>
<dbReference type="KEGG" id="mdn:JT25_004810"/>
<feature type="binding site" description="covalent" evidence="8">
    <location>
        <position position="124"/>
    </location>
    <ligand>
        <name>heme c</name>
        <dbReference type="ChEBI" id="CHEBI:61717"/>
        <label>2</label>
    </ligand>
</feature>
<keyword evidence="4 9" id="KW-0479">Metal-binding</keyword>
<keyword evidence="10" id="KW-0732">Signal</keyword>
<keyword evidence="2" id="KW-0813">Transport</keyword>
<evidence type="ECO:0000259" key="11">
    <source>
        <dbReference type="PROSITE" id="PS51007"/>
    </source>
</evidence>